<dbReference type="InterPro" id="IPR052553">
    <property type="entry name" value="CbiG_hydrolase"/>
</dbReference>
<dbReference type="InterPro" id="IPR002750">
    <property type="entry name" value="CobE/GbiG_C"/>
</dbReference>
<dbReference type="RefSeq" id="WP_087111126.1">
    <property type="nucleotide sequence ID" value="NZ_CBCSCN010000006.1"/>
</dbReference>
<evidence type="ECO:0000259" key="3">
    <source>
        <dbReference type="Pfam" id="PF11761"/>
    </source>
</evidence>
<dbReference type="InterPro" id="IPR021744">
    <property type="entry name" value="CbiG_N"/>
</dbReference>
<sequence>MSYALYAITRKGLKQAEKLWKQLDEADLFVSSKLFAEAPEGARELAMPIAEPIAELFSGYRTHVMFFSVGIAVRMIAPLLVDKRQDPAVICVDENAHWCIPVLSGHRGGANDAAVQIAALLDAQAVLSTASDSSGTLSVDTMGKTLGWTLDPTCEQAITGVASAVVNGDPVTVIQECGSNTWWPAGQPLPGNINNVSTLDMLDSDSETRRYVLITDRAEPLAAYPKLQGKTVIWRPKTLVVGLGCDRDTPLEVIEAGISHICAENGISPLSIERITSISIKSDEQAFIDYAAQAGIPFETFAPEILDGVEGIENPSEVVRKCVGVSSVGEAAALYASGAKKLLVPKTKFTLSEEGKNMTMAVCRRP</sequence>
<dbReference type="PANTHER" id="PTHR37477:SF1">
    <property type="entry name" value="COBALT-PRECORRIN-5A HYDROLASE"/>
    <property type="match status" value="1"/>
</dbReference>
<evidence type="ECO:0000259" key="1">
    <source>
        <dbReference type="Pfam" id="PF01890"/>
    </source>
</evidence>
<dbReference type="Gene3D" id="3.40.50.11220">
    <property type="match status" value="1"/>
</dbReference>
<dbReference type="OrthoDB" id="9781023at2"/>
<dbReference type="GO" id="GO:0009236">
    <property type="term" value="P:cobalamin biosynthetic process"/>
    <property type="evidence" value="ECO:0007669"/>
    <property type="project" value="InterPro"/>
</dbReference>
<dbReference type="InterPro" id="IPR021745">
    <property type="entry name" value="CbiG_mid"/>
</dbReference>
<dbReference type="Proteomes" id="UP000196573">
    <property type="component" value="Unassembled WGS sequence"/>
</dbReference>
<organism evidence="4 5">
    <name type="scientific">Parendozoicomonas haliclonae</name>
    <dbReference type="NCBI Taxonomy" id="1960125"/>
    <lineage>
        <taxon>Bacteria</taxon>
        <taxon>Pseudomonadati</taxon>
        <taxon>Pseudomonadota</taxon>
        <taxon>Gammaproteobacteria</taxon>
        <taxon>Oceanospirillales</taxon>
        <taxon>Endozoicomonadaceae</taxon>
        <taxon>Parendozoicomonas</taxon>
    </lineage>
</organism>
<feature type="domain" description="Cobalamin biosynthesis central region" evidence="3">
    <location>
        <begin position="138"/>
        <end position="236"/>
    </location>
</feature>
<dbReference type="Gene3D" id="3.30.420.180">
    <property type="entry name" value="CobE/GbiG C-terminal domain"/>
    <property type="match status" value="1"/>
</dbReference>
<dbReference type="SUPFAM" id="SSF159664">
    <property type="entry name" value="CobE/GbiG C-terminal domain-like"/>
    <property type="match status" value="1"/>
</dbReference>
<keyword evidence="5" id="KW-1185">Reference proteome</keyword>
<protein>
    <submittedName>
        <fullName evidence="4">Cobalamin biosynthesis protein CbiG</fullName>
    </submittedName>
</protein>
<feature type="domain" description="Cobalamin synthesis G N-terminal" evidence="2">
    <location>
        <begin position="53"/>
        <end position="132"/>
    </location>
</feature>
<dbReference type="SUPFAM" id="SSF159672">
    <property type="entry name" value="CbiG N-terminal domain-like"/>
    <property type="match status" value="1"/>
</dbReference>
<dbReference type="InterPro" id="IPR036518">
    <property type="entry name" value="CobE/GbiG_C_sf"/>
</dbReference>
<evidence type="ECO:0000259" key="2">
    <source>
        <dbReference type="Pfam" id="PF11760"/>
    </source>
</evidence>
<dbReference type="InterPro" id="IPR038029">
    <property type="entry name" value="GbiG_N_sf"/>
</dbReference>
<dbReference type="EMBL" id="FWPT01000006">
    <property type="protein sequence ID" value="SMA48828.1"/>
    <property type="molecule type" value="Genomic_DNA"/>
</dbReference>
<gene>
    <name evidence="4" type="ORF">EHSB41UT_02918</name>
</gene>
<evidence type="ECO:0000313" key="4">
    <source>
        <dbReference type="EMBL" id="SMA48828.1"/>
    </source>
</evidence>
<name>A0A1X7ALK5_9GAMM</name>
<dbReference type="AlphaFoldDB" id="A0A1X7ALK5"/>
<dbReference type="Pfam" id="PF11760">
    <property type="entry name" value="CbiG_N"/>
    <property type="match status" value="1"/>
</dbReference>
<evidence type="ECO:0000313" key="5">
    <source>
        <dbReference type="Proteomes" id="UP000196573"/>
    </source>
</evidence>
<dbReference type="Pfam" id="PF01890">
    <property type="entry name" value="CbiG_C"/>
    <property type="match status" value="1"/>
</dbReference>
<feature type="domain" description="CobE/GbiG C-terminal" evidence="1">
    <location>
        <begin position="239"/>
        <end position="362"/>
    </location>
</feature>
<accession>A0A1X7ALK5</accession>
<dbReference type="Pfam" id="PF11761">
    <property type="entry name" value="CbiG_mid"/>
    <property type="match status" value="1"/>
</dbReference>
<dbReference type="PANTHER" id="PTHR37477">
    <property type="entry name" value="COBALT-PRECORRIN-5A HYDROLASE"/>
    <property type="match status" value="1"/>
</dbReference>
<reference evidence="4 5" key="1">
    <citation type="submission" date="2017-03" db="EMBL/GenBank/DDBJ databases">
        <authorList>
            <person name="Afonso C.L."/>
            <person name="Miller P.J."/>
            <person name="Scott M.A."/>
            <person name="Spackman E."/>
            <person name="Goraichik I."/>
            <person name="Dimitrov K.M."/>
            <person name="Suarez D.L."/>
            <person name="Swayne D.E."/>
        </authorList>
    </citation>
    <scope>NUCLEOTIDE SEQUENCE [LARGE SCALE GENOMIC DNA]</scope>
    <source>
        <strain evidence="4">SB41UT1</strain>
    </source>
</reference>
<proteinExistence type="predicted"/>